<dbReference type="InterPro" id="IPR016181">
    <property type="entry name" value="Acyl_CoA_acyltransferase"/>
</dbReference>
<dbReference type="Pfam" id="PF13302">
    <property type="entry name" value="Acetyltransf_3"/>
    <property type="match status" value="1"/>
</dbReference>
<gene>
    <name evidence="2" type="ORF">ASD8599_02993</name>
</gene>
<dbReference type="PANTHER" id="PTHR43792">
    <property type="entry name" value="GNAT FAMILY, PUTATIVE (AFU_ORTHOLOGUE AFUA_3G00765)-RELATED-RELATED"/>
    <property type="match status" value="1"/>
</dbReference>
<protein>
    <recommendedName>
        <fullName evidence="1">N-acetyltransferase domain-containing protein</fullName>
    </recommendedName>
</protein>
<keyword evidence="3" id="KW-1185">Reference proteome</keyword>
<dbReference type="RefSeq" id="WP_108829221.1">
    <property type="nucleotide sequence ID" value="NZ_OMOR01000001.1"/>
</dbReference>
<name>A0A2R8BGQ9_9RHOB</name>
<dbReference type="SUPFAM" id="SSF55729">
    <property type="entry name" value="Acyl-CoA N-acyltransferases (Nat)"/>
    <property type="match status" value="1"/>
</dbReference>
<dbReference type="InterPro" id="IPR051531">
    <property type="entry name" value="N-acetyltransferase"/>
</dbReference>
<proteinExistence type="predicted"/>
<sequence length="175" mass="19395">MTICQDHQVRLRRLTPRDLAAFQAYRQDPVVAEFQGWTDMTDAQCLRFLTDMQTGPLPKPGGWCQIGIAQTHDDQLIGDCGLHVNAQGTEAELGITLSRTRQGRGLGFAAVQLVVNWIFAQTDVAKVVAITDARNRRAQALLQHLGWPRVGTLGPDVEIVGLTEYVFEMSRPSQP</sequence>
<dbReference type="OrthoDB" id="6293260at2"/>
<feature type="domain" description="N-acetyltransferase" evidence="1">
    <location>
        <begin position="9"/>
        <end position="172"/>
    </location>
</feature>
<dbReference type="PROSITE" id="PS51186">
    <property type="entry name" value="GNAT"/>
    <property type="match status" value="1"/>
</dbReference>
<dbReference type="Proteomes" id="UP000244880">
    <property type="component" value="Unassembled WGS sequence"/>
</dbReference>
<accession>A0A2R8BGQ9</accession>
<dbReference type="GO" id="GO:0016747">
    <property type="term" value="F:acyltransferase activity, transferring groups other than amino-acyl groups"/>
    <property type="evidence" value="ECO:0007669"/>
    <property type="project" value="InterPro"/>
</dbReference>
<organism evidence="2 3">
    <name type="scientific">Ascidiaceihabitans donghaensis</name>
    <dbReference type="NCBI Taxonomy" id="1510460"/>
    <lineage>
        <taxon>Bacteria</taxon>
        <taxon>Pseudomonadati</taxon>
        <taxon>Pseudomonadota</taxon>
        <taxon>Alphaproteobacteria</taxon>
        <taxon>Rhodobacterales</taxon>
        <taxon>Paracoccaceae</taxon>
        <taxon>Ascidiaceihabitans</taxon>
    </lineage>
</organism>
<evidence type="ECO:0000313" key="3">
    <source>
        <dbReference type="Proteomes" id="UP000244880"/>
    </source>
</evidence>
<dbReference type="AlphaFoldDB" id="A0A2R8BGQ9"/>
<evidence type="ECO:0000259" key="1">
    <source>
        <dbReference type="PROSITE" id="PS51186"/>
    </source>
</evidence>
<dbReference type="InterPro" id="IPR000182">
    <property type="entry name" value="GNAT_dom"/>
</dbReference>
<evidence type="ECO:0000313" key="2">
    <source>
        <dbReference type="EMBL" id="SPH22248.1"/>
    </source>
</evidence>
<dbReference type="EMBL" id="OMOR01000001">
    <property type="protein sequence ID" value="SPH22248.1"/>
    <property type="molecule type" value="Genomic_DNA"/>
</dbReference>
<dbReference type="PANTHER" id="PTHR43792:SF1">
    <property type="entry name" value="N-ACETYLTRANSFERASE DOMAIN-CONTAINING PROTEIN"/>
    <property type="match status" value="1"/>
</dbReference>
<dbReference type="Gene3D" id="3.40.630.30">
    <property type="match status" value="1"/>
</dbReference>
<reference evidence="2 3" key="1">
    <citation type="submission" date="2018-03" db="EMBL/GenBank/DDBJ databases">
        <authorList>
            <person name="Keele B.F."/>
        </authorList>
    </citation>
    <scope>NUCLEOTIDE SEQUENCE [LARGE SCALE GENOMIC DNA]</scope>
    <source>
        <strain evidence="2 3">CECT 8599</strain>
    </source>
</reference>